<dbReference type="SMART" id="SM00256">
    <property type="entry name" value="FBOX"/>
    <property type="match status" value="1"/>
</dbReference>
<dbReference type="PANTHER" id="PTHR31672:SF13">
    <property type="entry name" value="F-BOX PROTEIN CPR30-LIKE"/>
    <property type="match status" value="1"/>
</dbReference>
<evidence type="ECO:0000313" key="2">
    <source>
        <dbReference type="Proteomes" id="UP000694864"/>
    </source>
</evidence>
<dbReference type="NCBIfam" id="TIGR01640">
    <property type="entry name" value="F_box_assoc_1"/>
    <property type="match status" value="1"/>
</dbReference>
<keyword evidence="2" id="KW-1185">Reference proteome</keyword>
<dbReference type="Pfam" id="PF07734">
    <property type="entry name" value="FBA_1"/>
    <property type="match status" value="1"/>
</dbReference>
<feature type="domain" description="F-box" evidence="1">
    <location>
        <begin position="1"/>
        <end position="47"/>
    </location>
</feature>
<dbReference type="Pfam" id="PF00646">
    <property type="entry name" value="F-box"/>
    <property type="match status" value="1"/>
</dbReference>
<protein>
    <submittedName>
        <fullName evidence="3">F-box protein At5g51000</fullName>
    </submittedName>
</protein>
<dbReference type="Proteomes" id="UP000694864">
    <property type="component" value="Chromosome 11"/>
</dbReference>
<reference evidence="2" key="1">
    <citation type="journal article" date="2014" name="Nat. Commun.">
        <title>The emerging biofuel crop Camelina sativa retains a highly undifferentiated hexaploid genome structure.</title>
        <authorList>
            <person name="Kagale S."/>
            <person name="Koh C."/>
            <person name="Nixon J."/>
            <person name="Bollina V."/>
            <person name="Clarke W.E."/>
            <person name="Tuteja R."/>
            <person name="Spillane C."/>
            <person name="Robinson S.J."/>
            <person name="Links M.G."/>
            <person name="Clarke C."/>
            <person name="Higgins E.E."/>
            <person name="Huebert T."/>
            <person name="Sharpe A.G."/>
            <person name="Parkin I.A."/>
        </authorList>
    </citation>
    <scope>NUCLEOTIDE SEQUENCE [LARGE SCALE GENOMIC DNA]</scope>
    <source>
        <strain evidence="2">cv. DH55</strain>
    </source>
</reference>
<dbReference type="SUPFAM" id="SSF81383">
    <property type="entry name" value="F-box domain"/>
    <property type="match status" value="1"/>
</dbReference>
<dbReference type="InterPro" id="IPR001810">
    <property type="entry name" value="F-box_dom"/>
</dbReference>
<reference evidence="3" key="2">
    <citation type="submission" date="2025-08" db="UniProtKB">
        <authorList>
            <consortium name="RefSeq"/>
        </authorList>
    </citation>
    <scope>IDENTIFICATION</scope>
    <source>
        <tissue evidence="3">Leaf</tissue>
    </source>
</reference>
<accession>A0ABM0UTC4</accession>
<organism evidence="2 3">
    <name type="scientific">Camelina sativa</name>
    <name type="common">False flax</name>
    <name type="synonym">Myagrum sativum</name>
    <dbReference type="NCBI Taxonomy" id="90675"/>
    <lineage>
        <taxon>Eukaryota</taxon>
        <taxon>Viridiplantae</taxon>
        <taxon>Streptophyta</taxon>
        <taxon>Embryophyta</taxon>
        <taxon>Tracheophyta</taxon>
        <taxon>Spermatophyta</taxon>
        <taxon>Magnoliopsida</taxon>
        <taxon>eudicotyledons</taxon>
        <taxon>Gunneridae</taxon>
        <taxon>Pentapetalae</taxon>
        <taxon>rosids</taxon>
        <taxon>malvids</taxon>
        <taxon>Brassicales</taxon>
        <taxon>Brassicaceae</taxon>
        <taxon>Camelineae</taxon>
        <taxon>Camelina</taxon>
    </lineage>
</organism>
<proteinExistence type="predicted"/>
<sequence>MTAMSDLPLDLVEEILSRVPITSLRAVRSTCKQWNDSSKYPNLTKKYYGKEAKEAMAVLICHSKACLMSVNLHNHTDLVDSSIKQIGKLNQVKISKVYHCDGLLLCVTGKDLRLMVWNPYLGQIRWIQRPRNEFGLILQELAIGYDSNNSHKILKLHSWPHEKYEIYDFKSSAWRFLGVTTDRYKCRPGVSLKGNTYLIARRRSLKETTEECLVCFDFTSETFGPRLPLPFHSVPIDDVQLSVVREEKLAVFFHKWNTYEFGIWITTKIEYDIVSWRNFLKIDMITPLNDMYRFIYGSFFVDEKKKVAMVCYLDKVYMVGEKGYYKEVDLRENKSWIMCSYVPSSVQISSTVPSTCKRQKTTKRKR</sequence>
<dbReference type="PANTHER" id="PTHR31672">
    <property type="entry name" value="BNACNNG10540D PROTEIN"/>
    <property type="match status" value="1"/>
</dbReference>
<dbReference type="GeneID" id="104728782"/>
<evidence type="ECO:0000313" key="3">
    <source>
        <dbReference type="RefSeq" id="XP_010446019.1"/>
    </source>
</evidence>
<dbReference type="CDD" id="cd22157">
    <property type="entry name" value="F-box_AtFBW1-like"/>
    <property type="match status" value="1"/>
</dbReference>
<dbReference type="InterPro" id="IPR036047">
    <property type="entry name" value="F-box-like_dom_sf"/>
</dbReference>
<dbReference type="RefSeq" id="XP_010446019.1">
    <property type="nucleotide sequence ID" value="XM_010447717.1"/>
</dbReference>
<dbReference type="PROSITE" id="PS50181">
    <property type="entry name" value="FBOX"/>
    <property type="match status" value="1"/>
</dbReference>
<dbReference type="InterPro" id="IPR017451">
    <property type="entry name" value="F-box-assoc_interact_dom"/>
</dbReference>
<gene>
    <name evidence="3" type="primary">LOC104728782</name>
</gene>
<name>A0ABM0UTC4_CAMSA</name>
<dbReference type="InterPro" id="IPR050796">
    <property type="entry name" value="SCF_F-box_component"/>
</dbReference>
<dbReference type="InterPro" id="IPR006527">
    <property type="entry name" value="F-box-assoc_dom_typ1"/>
</dbReference>
<evidence type="ECO:0000259" key="1">
    <source>
        <dbReference type="PROSITE" id="PS50181"/>
    </source>
</evidence>
<dbReference type="Gene3D" id="1.20.1280.50">
    <property type="match status" value="1"/>
</dbReference>